<keyword evidence="3 8" id="KW-0819">tRNA processing</keyword>
<dbReference type="HAMAP" id="MF_00972">
    <property type="entry name" value="tRNA_aden_deaminase"/>
    <property type="match status" value="1"/>
</dbReference>
<comment type="function">
    <text evidence="8">Catalyzes the deamination of adenosine to inosine at the wobble position 34 of tRNA(Arg2).</text>
</comment>
<comment type="subunit">
    <text evidence="2 8">Homodimer.</text>
</comment>
<evidence type="ECO:0000256" key="9">
    <source>
        <dbReference type="SAM" id="MobiDB-lite"/>
    </source>
</evidence>
<comment type="catalytic activity">
    <reaction evidence="7 8">
        <text>adenosine(34) in tRNA + H2O + H(+) = inosine(34) in tRNA + NH4(+)</text>
        <dbReference type="Rhea" id="RHEA:43168"/>
        <dbReference type="Rhea" id="RHEA-COMP:10373"/>
        <dbReference type="Rhea" id="RHEA-COMP:10374"/>
        <dbReference type="ChEBI" id="CHEBI:15377"/>
        <dbReference type="ChEBI" id="CHEBI:15378"/>
        <dbReference type="ChEBI" id="CHEBI:28938"/>
        <dbReference type="ChEBI" id="CHEBI:74411"/>
        <dbReference type="ChEBI" id="CHEBI:82852"/>
        <dbReference type="EC" id="3.5.4.33"/>
    </reaction>
</comment>
<dbReference type="Proteomes" id="UP000034228">
    <property type="component" value="Unassembled WGS sequence"/>
</dbReference>
<feature type="domain" description="CMP/dCMP-type deaminase" evidence="10">
    <location>
        <begin position="1"/>
        <end position="112"/>
    </location>
</feature>
<evidence type="ECO:0000256" key="6">
    <source>
        <dbReference type="ARBA" id="ARBA00022833"/>
    </source>
</evidence>
<dbReference type="InterPro" id="IPR058535">
    <property type="entry name" value="MafB19-deam"/>
</dbReference>
<keyword evidence="6 8" id="KW-0862">Zinc</keyword>
<name>A0A0M2V8K1_9GAMM</name>
<protein>
    <recommendedName>
        <fullName evidence="8">tRNA-specific adenosine deaminase</fullName>
        <ecNumber evidence="8">3.5.4.33</ecNumber>
    </recommendedName>
</protein>
<evidence type="ECO:0000256" key="2">
    <source>
        <dbReference type="ARBA" id="ARBA00011738"/>
    </source>
</evidence>
<dbReference type="InterPro" id="IPR002125">
    <property type="entry name" value="CMP_dCMP_dom"/>
</dbReference>
<reference evidence="11 12" key="1">
    <citation type="submission" date="2015-03" db="EMBL/GenBank/DDBJ databases">
        <title>Draft genome sequences of two protease-producing strains of Arsukibacterium isolated from two cold and alkaline environments.</title>
        <authorList>
            <person name="Lylloff J.E."/>
            <person name="Skov L.B."/>
            <person name="Jepsen M."/>
            <person name="Hallin P.F."/>
            <person name="Sorensen S.J."/>
            <person name="Stougaard P."/>
            <person name="Glaring M.A."/>
        </authorList>
    </citation>
    <scope>NUCLEOTIDE SEQUENCE [LARGE SCALE GENOMIC DNA]</scope>
    <source>
        <strain evidence="11 12">GCM72</strain>
    </source>
</reference>
<dbReference type="AlphaFoldDB" id="A0A0M2V8K1"/>
<feature type="binding site" evidence="8">
    <location>
        <position position="85"/>
    </location>
    <ligand>
        <name>Zn(2+)</name>
        <dbReference type="ChEBI" id="CHEBI:29105"/>
        <note>catalytic</note>
    </ligand>
</feature>
<keyword evidence="4 8" id="KW-0479">Metal-binding</keyword>
<feature type="region of interest" description="Disordered" evidence="9">
    <location>
        <begin position="156"/>
        <end position="175"/>
    </location>
</feature>
<dbReference type="Pfam" id="PF14437">
    <property type="entry name" value="MafB19-deam"/>
    <property type="match status" value="1"/>
</dbReference>
<dbReference type="OrthoDB" id="9802676at2"/>
<evidence type="ECO:0000313" key="11">
    <source>
        <dbReference type="EMBL" id="KKO47162.1"/>
    </source>
</evidence>
<evidence type="ECO:0000256" key="3">
    <source>
        <dbReference type="ARBA" id="ARBA00022694"/>
    </source>
</evidence>
<evidence type="ECO:0000256" key="8">
    <source>
        <dbReference type="HAMAP-Rule" id="MF_00972"/>
    </source>
</evidence>
<comment type="similarity">
    <text evidence="1">Belongs to the cytidine and deoxycytidylate deaminase family. ADAT2 subfamily.</text>
</comment>
<feature type="binding site" evidence="8">
    <location>
        <position position="52"/>
    </location>
    <ligand>
        <name>Zn(2+)</name>
        <dbReference type="ChEBI" id="CHEBI:29105"/>
        <note>catalytic</note>
    </ligand>
</feature>
<dbReference type="GO" id="GO:0052717">
    <property type="term" value="F:tRNA-specific adenosine-34 deaminase activity"/>
    <property type="evidence" value="ECO:0007669"/>
    <property type="project" value="UniProtKB-UniRule"/>
</dbReference>
<dbReference type="SUPFAM" id="SSF53927">
    <property type="entry name" value="Cytidine deaminase-like"/>
    <property type="match status" value="1"/>
</dbReference>
<dbReference type="PANTHER" id="PTHR11079:SF202">
    <property type="entry name" value="TRNA-SPECIFIC ADENOSINE DEAMINASE"/>
    <property type="match status" value="1"/>
</dbReference>
<dbReference type="NCBIfam" id="NF008113">
    <property type="entry name" value="PRK10860.1"/>
    <property type="match status" value="1"/>
</dbReference>
<gene>
    <name evidence="8" type="primary">tadA</name>
    <name evidence="11" type="ORF">WG68_00455</name>
</gene>
<dbReference type="InterPro" id="IPR016192">
    <property type="entry name" value="APOBEC/CMP_deaminase_Zn-bd"/>
</dbReference>
<evidence type="ECO:0000256" key="1">
    <source>
        <dbReference type="ARBA" id="ARBA00010669"/>
    </source>
</evidence>
<dbReference type="PROSITE" id="PS51747">
    <property type="entry name" value="CYT_DCMP_DEAMINASES_2"/>
    <property type="match status" value="1"/>
</dbReference>
<keyword evidence="12" id="KW-1185">Reference proteome</keyword>
<dbReference type="EC" id="3.5.4.33" evidence="8"/>
<dbReference type="PANTHER" id="PTHR11079">
    <property type="entry name" value="CYTOSINE DEAMINASE FAMILY MEMBER"/>
    <property type="match status" value="1"/>
</dbReference>
<evidence type="ECO:0000313" key="12">
    <source>
        <dbReference type="Proteomes" id="UP000034228"/>
    </source>
</evidence>
<dbReference type="FunFam" id="3.40.140.10:FF:000005">
    <property type="entry name" value="tRNA-specific adenosine deaminase"/>
    <property type="match status" value="1"/>
</dbReference>
<dbReference type="EMBL" id="LAHO01000001">
    <property type="protein sequence ID" value="KKO47162.1"/>
    <property type="molecule type" value="Genomic_DNA"/>
</dbReference>
<evidence type="ECO:0000256" key="5">
    <source>
        <dbReference type="ARBA" id="ARBA00022801"/>
    </source>
</evidence>
<dbReference type="PATRIC" id="fig|336831.14.peg.2298"/>
<evidence type="ECO:0000256" key="7">
    <source>
        <dbReference type="ARBA" id="ARBA00048045"/>
    </source>
</evidence>
<dbReference type="InterPro" id="IPR016193">
    <property type="entry name" value="Cytidine_deaminase-like"/>
</dbReference>
<dbReference type="PROSITE" id="PS00903">
    <property type="entry name" value="CYT_DCMP_DEAMINASES_1"/>
    <property type="match status" value="1"/>
</dbReference>
<dbReference type="InterPro" id="IPR028883">
    <property type="entry name" value="tRNA_aden_deaminase"/>
</dbReference>
<dbReference type="STRING" id="336831.WG68_00455"/>
<comment type="caution">
    <text evidence="11">The sequence shown here is derived from an EMBL/GenBank/DDBJ whole genome shotgun (WGS) entry which is preliminary data.</text>
</comment>
<dbReference type="Gene3D" id="3.40.140.10">
    <property type="entry name" value="Cytidine Deaminase, domain 2"/>
    <property type="match status" value="1"/>
</dbReference>
<feature type="binding site" evidence="8">
    <location>
        <position position="82"/>
    </location>
    <ligand>
        <name>Zn(2+)</name>
        <dbReference type="ChEBI" id="CHEBI:29105"/>
        <note>catalytic</note>
    </ligand>
</feature>
<comment type="cofactor">
    <cofactor evidence="8">
        <name>Zn(2+)</name>
        <dbReference type="ChEBI" id="CHEBI:29105"/>
    </cofactor>
    <text evidence="8">Binds 1 zinc ion per subunit.</text>
</comment>
<evidence type="ECO:0000256" key="4">
    <source>
        <dbReference type="ARBA" id="ARBA00022723"/>
    </source>
</evidence>
<sequence length="175" mass="18803">MTDQQWMAKALQLAAKAEQAGEVPVGAIIVKDGQVIAEGFNQMISLHDPSAHAEMQAVRQAGKLLQNYRLTDCTLYVTLEPCSMCAGMLVHSRLARLVFGASDYKTGAAGSVMNLVQHPQLNHQLEVTGGVLAEQCAAMLSAFFQFRRQQKKAAKQASLPVAPELTDPAAPDDPA</sequence>
<dbReference type="RefSeq" id="WP_046555691.1">
    <property type="nucleotide sequence ID" value="NZ_LAHO01000001.1"/>
</dbReference>
<feature type="active site" description="Proton donor" evidence="8">
    <location>
        <position position="54"/>
    </location>
</feature>
<dbReference type="GO" id="GO:0008270">
    <property type="term" value="F:zinc ion binding"/>
    <property type="evidence" value="ECO:0007669"/>
    <property type="project" value="UniProtKB-UniRule"/>
</dbReference>
<keyword evidence="5 8" id="KW-0378">Hydrolase</keyword>
<accession>A0A0M2V8K1</accession>
<proteinExistence type="inferred from homology"/>
<organism evidence="11 12">
    <name type="scientific">Arsukibacterium ikkense</name>
    <dbReference type="NCBI Taxonomy" id="336831"/>
    <lineage>
        <taxon>Bacteria</taxon>
        <taxon>Pseudomonadati</taxon>
        <taxon>Pseudomonadota</taxon>
        <taxon>Gammaproteobacteria</taxon>
        <taxon>Chromatiales</taxon>
        <taxon>Chromatiaceae</taxon>
        <taxon>Arsukibacterium</taxon>
    </lineage>
</organism>
<dbReference type="GO" id="GO:0002100">
    <property type="term" value="P:tRNA wobble adenosine to inosine editing"/>
    <property type="evidence" value="ECO:0007669"/>
    <property type="project" value="UniProtKB-UniRule"/>
</dbReference>
<dbReference type="CDD" id="cd01285">
    <property type="entry name" value="nucleoside_deaminase"/>
    <property type="match status" value="1"/>
</dbReference>
<evidence type="ECO:0000259" key="10">
    <source>
        <dbReference type="PROSITE" id="PS51747"/>
    </source>
</evidence>